<dbReference type="GO" id="GO:0006303">
    <property type="term" value="P:double-strand break repair via nonhomologous end joining"/>
    <property type="evidence" value="ECO:0007669"/>
    <property type="project" value="TreeGrafter"/>
</dbReference>
<feature type="region of interest" description="Disordered" evidence="6">
    <location>
        <begin position="360"/>
        <end position="405"/>
    </location>
</feature>
<dbReference type="PANTHER" id="PTHR23240:SF35">
    <property type="entry name" value="DNA REPAIR METALLO-BETA-LACTAMASE FAMILY PROTEIN-RELATED"/>
    <property type="match status" value="1"/>
</dbReference>
<dbReference type="GO" id="GO:0003684">
    <property type="term" value="F:damaged DNA binding"/>
    <property type="evidence" value="ECO:0007669"/>
    <property type="project" value="TreeGrafter"/>
</dbReference>
<keyword evidence="9" id="KW-1185">Reference proteome</keyword>
<keyword evidence="5" id="KW-0539">Nucleus</keyword>
<proteinExistence type="inferred from homology"/>
<evidence type="ECO:0000256" key="1">
    <source>
        <dbReference type="ARBA" id="ARBA00004123"/>
    </source>
</evidence>
<organism evidence="8 9">
    <name type="scientific">Elliptochloris bilobata</name>
    <dbReference type="NCBI Taxonomy" id="381761"/>
    <lineage>
        <taxon>Eukaryota</taxon>
        <taxon>Viridiplantae</taxon>
        <taxon>Chlorophyta</taxon>
        <taxon>core chlorophytes</taxon>
        <taxon>Trebouxiophyceae</taxon>
        <taxon>Trebouxiophyceae incertae sedis</taxon>
        <taxon>Elliptochloris clade</taxon>
        <taxon>Elliptochloris</taxon>
    </lineage>
</organism>
<name>A0AAW1QZG4_9CHLO</name>
<comment type="subcellular location">
    <subcellularLocation>
        <location evidence="1">Nucleus</location>
    </subcellularLocation>
</comment>
<reference evidence="8 9" key="1">
    <citation type="journal article" date="2024" name="Nat. Commun.">
        <title>Phylogenomics reveals the evolutionary origins of lichenization in chlorophyte algae.</title>
        <authorList>
            <person name="Puginier C."/>
            <person name="Libourel C."/>
            <person name="Otte J."/>
            <person name="Skaloud P."/>
            <person name="Haon M."/>
            <person name="Grisel S."/>
            <person name="Petersen M."/>
            <person name="Berrin J.G."/>
            <person name="Delaux P.M."/>
            <person name="Dal Grande F."/>
            <person name="Keller J."/>
        </authorList>
    </citation>
    <scope>NUCLEOTIDE SEQUENCE [LARGE SCALE GENOMIC DNA]</scope>
    <source>
        <strain evidence="8 9">SAG 245.80</strain>
    </source>
</reference>
<accession>A0AAW1QZG4</accession>
<dbReference type="AlphaFoldDB" id="A0AAW1QZG4"/>
<dbReference type="Pfam" id="PF12706">
    <property type="entry name" value="Lactamase_B_2"/>
    <property type="match status" value="1"/>
</dbReference>
<feature type="domain" description="Metallo-beta-lactamase" evidence="7">
    <location>
        <begin position="4"/>
        <end position="161"/>
    </location>
</feature>
<dbReference type="InterPro" id="IPR011084">
    <property type="entry name" value="DRMBL"/>
</dbReference>
<dbReference type="Gene3D" id="3.60.15.10">
    <property type="entry name" value="Ribonuclease Z/Hydroxyacylglutathione hydrolase-like"/>
    <property type="match status" value="1"/>
</dbReference>
<evidence type="ECO:0000256" key="2">
    <source>
        <dbReference type="ARBA" id="ARBA00010304"/>
    </source>
</evidence>
<dbReference type="Gene3D" id="3.40.50.12650">
    <property type="match status" value="1"/>
</dbReference>
<comment type="similarity">
    <text evidence="2">Belongs to the DNA repair metallo-beta-lactamase (DRMBL) family.</text>
</comment>
<evidence type="ECO:0000256" key="3">
    <source>
        <dbReference type="ARBA" id="ARBA00022763"/>
    </source>
</evidence>
<keyword evidence="3" id="KW-0227">DNA damage</keyword>
<evidence type="ECO:0000313" key="8">
    <source>
        <dbReference type="EMBL" id="KAK9826872.1"/>
    </source>
</evidence>
<dbReference type="Proteomes" id="UP001445335">
    <property type="component" value="Unassembled WGS sequence"/>
</dbReference>
<dbReference type="GO" id="GO:0035312">
    <property type="term" value="F:5'-3' DNA exonuclease activity"/>
    <property type="evidence" value="ECO:0007669"/>
    <property type="project" value="TreeGrafter"/>
</dbReference>
<dbReference type="InterPro" id="IPR036866">
    <property type="entry name" value="RibonucZ/Hydroxyglut_hydro"/>
</dbReference>
<comment type="caution">
    <text evidence="8">The sequence shown here is derived from an EMBL/GenBank/DDBJ whole genome shotgun (WGS) entry which is preliminary data.</text>
</comment>
<protein>
    <recommendedName>
        <fullName evidence="7">Metallo-beta-lactamase domain-containing protein</fullName>
    </recommendedName>
</protein>
<dbReference type="SUPFAM" id="SSF56281">
    <property type="entry name" value="Metallo-hydrolase/oxidoreductase"/>
    <property type="match status" value="1"/>
</dbReference>
<gene>
    <name evidence="8" type="ORF">WJX81_002566</name>
</gene>
<dbReference type="InterPro" id="IPR001279">
    <property type="entry name" value="Metallo-B-lactamas"/>
</dbReference>
<evidence type="ECO:0000313" key="9">
    <source>
        <dbReference type="Proteomes" id="UP001445335"/>
    </source>
</evidence>
<dbReference type="GO" id="GO:0036297">
    <property type="term" value="P:interstrand cross-link repair"/>
    <property type="evidence" value="ECO:0007669"/>
    <property type="project" value="TreeGrafter"/>
</dbReference>
<dbReference type="PANTHER" id="PTHR23240">
    <property type="entry name" value="DNA CROSS-LINK REPAIR PROTEIN PSO2/SNM1-RELATED"/>
    <property type="match status" value="1"/>
</dbReference>
<evidence type="ECO:0000259" key="7">
    <source>
        <dbReference type="SMART" id="SM00849"/>
    </source>
</evidence>
<dbReference type="EMBL" id="JALJOU010000061">
    <property type="protein sequence ID" value="KAK9826872.1"/>
    <property type="molecule type" value="Genomic_DNA"/>
</dbReference>
<keyword evidence="4" id="KW-0234">DNA repair</keyword>
<dbReference type="SMART" id="SM00849">
    <property type="entry name" value="Lactamase_B"/>
    <property type="match status" value="1"/>
</dbReference>
<evidence type="ECO:0000256" key="6">
    <source>
        <dbReference type="SAM" id="MobiDB-lite"/>
    </source>
</evidence>
<evidence type="ECO:0000256" key="5">
    <source>
        <dbReference type="ARBA" id="ARBA00023242"/>
    </source>
</evidence>
<evidence type="ECO:0000256" key="4">
    <source>
        <dbReference type="ARBA" id="ARBA00023204"/>
    </source>
</evidence>
<dbReference type="Pfam" id="PF07522">
    <property type="entry name" value="DRMBL"/>
    <property type="match status" value="1"/>
</dbReference>
<feature type="region of interest" description="Disordered" evidence="6">
    <location>
        <begin position="445"/>
        <end position="471"/>
    </location>
</feature>
<dbReference type="CDD" id="cd16273">
    <property type="entry name" value="SNM1A-1C-like_MBL-fold"/>
    <property type="match status" value="1"/>
</dbReference>
<sequence>MAEQVESIKWIPNTRFLVDGFRFQSPRCSSYFLTHMHGDHYCGLTKSFGAGHLEAVIYCSKITAALLTHDFGLPPRRVRALPMDQPVSIDGVRVTLIDANHCPGAVMFFFDFSHRTAKVSPEAILHTGDMRWHARMGQHPALCGRRIDLLLMDTTYGAPKHVHPPQEEAVALIVDTMRKEVAARPRTLFVVGSYRIGKERAYLGAARAMGWRVFCNADKRKVLGLLDLPAADMALVTGDKKAARVHVVAMGQAQMSPEALTSRCTAAGYSHVVGFRPTGWTFRKSGGLEVRREGCATIYGVPYSEHSNFEELRDCVRTLHPSRLVPTVNAANMTASRAMVDKFADLMDLRKDRSRLDHYLRPAATAPPASERQGSDHPTALRGGDPPAAQLPHSRSAPLTGDCGSAGGASEAMVLADVDLVEQQRLQPAVKPEMAAAQPRKWAKAAPAAPCGSSKRRQLTLGSFFGKGAQR</sequence>
<dbReference type="GO" id="GO:0005634">
    <property type="term" value="C:nucleus"/>
    <property type="evidence" value="ECO:0007669"/>
    <property type="project" value="UniProtKB-SubCell"/>
</dbReference>